<organism evidence="2 3">
    <name type="scientific">Mycobacterium intermedium</name>
    <dbReference type="NCBI Taxonomy" id="28445"/>
    <lineage>
        <taxon>Bacteria</taxon>
        <taxon>Bacillati</taxon>
        <taxon>Actinomycetota</taxon>
        <taxon>Actinomycetes</taxon>
        <taxon>Mycobacteriales</taxon>
        <taxon>Mycobacteriaceae</taxon>
        <taxon>Mycobacterium</taxon>
        <taxon>Mycobacterium simiae complex</taxon>
    </lineage>
</organism>
<keyword evidence="1" id="KW-0812">Transmembrane</keyword>
<dbReference type="STRING" id="28445.BHQ20_23845"/>
<dbReference type="AlphaFoldDB" id="A0A1E3S7H1"/>
<accession>A0A1E3S7H1</accession>
<proteinExistence type="predicted"/>
<keyword evidence="1" id="KW-0472">Membrane</keyword>
<gene>
    <name evidence="2" type="ORF">BST27_27025</name>
</gene>
<comment type="caution">
    <text evidence="2">The sequence shown here is derived from an EMBL/GenBank/DDBJ whole genome shotgun (WGS) entry which is preliminary data.</text>
</comment>
<evidence type="ECO:0000256" key="1">
    <source>
        <dbReference type="SAM" id="Phobius"/>
    </source>
</evidence>
<evidence type="ECO:0000313" key="2">
    <source>
        <dbReference type="EMBL" id="ORA95220.1"/>
    </source>
</evidence>
<dbReference type="Proteomes" id="UP000192739">
    <property type="component" value="Unassembled WGS sequence"/>
</dbReference>
<feature type="transmembrane region" description="Helical" evidence="1">
    <location>
        <begin position="45"/>
        <end position="61"/>
    </location>
</feature>
<feature type="transmembrane region" description="Helical" evidence="1">
    <location>
        <begin position="21"/>
        <end position="39"/>
    </location>
</feature>
<keyword evidence="1" id="KW-1133">Transmembrane helix</keyword>
<keyword evidence="3" id="KW-1185">Reference proteome</keyword>
<evidence type="ECO:0000313" key="3">
    <source>
        <dbReference type="Proteomes" id="UP000192739"/>
    </source>
</evidence>
<dbReference type="RefSeq" id="WP_069421639.1">
    <property type="nucleotide sequence ID" value="NZ_CBCRZH010000078.1"/>
</dbReference>
<sequence length="175" mass="18037">MTFLSSAGHVGDQGRSLAREVAFPLLSVVVIACYADVRIPMGLPGHRGLVWLTLLVAVALMTQRRATVVAVGAAATVTTLAMNVPAGPHGSVGSARYLAAAGLLYGLIELTKRRWAWLIALAAAPIHLVALVGGSVAAVLPEKVLFHLGFGLAAGLLGWLIAVVSAGSRRRCDAA</sequence>
<reference evidence="2 3" key="1">
    <citation type="submission" date="2017-02" db="EMBL/GenBank/DDBJ databases">
        <title>The new phylogeny of genus Mycobacterium.</title>
        <authorList>
            <person name="Tortoli E."/>
            <person name="Trovato A."/>
            <person name="Cirillo D.M."/>
        </authorList>
    </citation>
    <scope>NUCLEOTIDE SEQUENCE [LARGE SCALE GENOMIC DNA]</scope>
    <source>
        <strain evidence="2 3">DSM 44049</strain>
    </source>
</reference>
<feature type="transmembrane region" description="Helical" evidence="1">
    <location>
        <begin position="144"/>
        <end position="164"/>
    </location>
</feature>
<dbReference type="EMBL" id="MVHT01000115">
    <property type="protein sequence ID" value="ORA95220.1"/>
    <property type="molecule type" value="Genomic_DNA"/>
</dbReference>
<protein>
    <submittedName>
        <fullName evidence="2">Uncharacterized protein</fullName>
    </submittedName>
</protein>
<feature type="transmembrane region" description="Helical" evidence="1">
    <location>
        <begin position="68"/>
        <end position="86"/>
    </location>
</feature>
<name>A0A1E3S7H1_MYCIE</name>
<feature type="transmembrane region" description="Helical" evidence="1">
    <location>
        <begin position="92"/>
        <end position="108"/>
    </location>
</feature>
<dbReference type="OrthoDB" id="4735888at2"/>
<feature type="transmembrane region" description="Helical" evidence="1">
    <location>
        <begin position="115"/>
        <end position="138"/>
    </location>
</feature>